<keyword evidence="9 10" id="KW-0030">Aminoacyl-tRNA synthetase</keyword>
<evidence type="ECO:0000256" key="8">
    <source>
        <dbReference type="ARBA" id="ARBA00022917"/>
    </source>
</evidence>
<dbReference type="InterPro" id="IPR020752">
    <property type="entry name" value="Glu-tRNA-synth_I_codon-bd_sub1"/>
</dbReference>
<dbReference type="InterPro" id="IPR001412">
    <property type="entry name" value="aa-tRNA-synth_I_CS"/>
</dbReference>
<dbReference type="RefSeq" id="WP_176065883.1">
    <property type="nucleotide sequence ID" value="NZ_BJTG01000006.1"/>
</dbReference>
<evidence type="ECO:0000313" key="14">
    <source>
        <dbReference type="Proteomes" id="UP000503640"/>
    </source>
</evidence>
<keyword evidence="10" id="KW-0479">Metal-binding</keyword>
<comment type="subcellular location">
    <subcellularLocation>
        <location evidence="1 10">Cytoplasm</location>
    </subcellularLocation>
</comment>
<feature type="binding site" evidence="10">
    <location>
        <position position="109"/>
    </location>
    <ligand>
        <name>Zn(2+)</name>
        <dbReference type="ChEBI" id="CHEBI:29105"/>
    </ligand>
</feature>
<evidence type="ECO:0000256" key="6">
    <source>
        <dbReference type="ARBA" id="ARBA00022741"/>
    </source>
</evidence>
<dbReference type="Proteomes" id="UP000503640">
    <property type="component" value="Unassembled WGS sequence"/>
</dbReference>
<evidence type="ECO:0000256" key="1">
    <source>
        <dbReference type="ARBA" id="ARBA00004496"/>
    </source>
</evidence>
<dbReference type="InterPro" id="IPR014729">
    <property type="entry name" value="Rossmann-like_a/b/a_fold"/>
</dbReference>
<dbReference type="InterPro" id="IPR020751">
    <property type="entry name" value="aa-tRNA-synth_I_codon-bd_sub2"/>
</dbReference>
<evidence type="ECO:0000259" key="11">
    <source>
        <dbReference type="Pfam" id="PF00749"/>
    </source>
</evidence>
<proteinExistence type="inferred from homology"/>
<dbReference type="GO" id="GO:0005524">
    <property type="term" value="F:ATP binding"/>
    <property type="evidence" value="ECO:0007669"/>
    <property type="project" value="UniProtKB-UniRule"/>
</dbReference>
<dbReference type="InterPro" id="IPR045462">
    <property type="entry name" value="aa-tRNA-synth_I_cd-bd"/>
</dbReference>
<keyword evidence="6 10" id="KW-0547">Nucleotide-binding</keyword>
<feature type="binding site" evidence="10">
    <location>
        <position position="138"/>
    </location>
    <ligand>
        <name>Zn(2+)</name>
        <dbReference type="ChEBI" id="CHEBI:29105"/>
    </ligand>
</feature>
<dbReference type="FunFam" id="3.40.50.620:FF:000007">
    <property type="entry name" value="Glutamate--tRNA ligase"/>
    <property type="match status" value="1"/>
</dbReference>
<reference evidence="14" key="1">
    <citation type="journal article" date="2020" name="Appl. Environ. Microbiol.">
        <title>Diazotrophic Anaeromyxobacter Isolates from Soils.</title>
        <authorList>
            <person name="Masuda Y."/>
            <person name="Yamanaka H."/>
            <person name="Xu Z.X."/>
            <person name="Shiratori Y."/>
            <person name="Aono T."/>
            <person name="Amachi S."/>
            <person name="Senoo K."/>
            <person name="Itoh H."/>
        </authorList>
    </citation>
    <scope>NUCLEOTIDE SEQUENCE [LARGE SCALE GENOMIC DNA]</scope>
    <source>
        <strain evidence="14">R267</strain>
    </source>
</reference>
<dbReference type="GO" id="GO:0006424">
    <property type="term" value="P:glutamyl-tRNA aminoacylation"/>
    <property type="evidence" value="ECO:0007669"/>
    <property type="project" value="UniProtKB-UniRule"/>
</dbReference>
<dbReference type="GO" id="GO:0004818">
    <property type="term" value="F:glutamate-tRNA ligase activity"/>
    <property type="evidence" value="ECO:0007669"/>
    <property type="project" value="UniProtKB-UniRule"/>
</dbReference>
<dbReference type="Pfam" id="PF19269">
    <property type="entry name" value="Anticodon_2"/>
    <property type="match status" value="1"/>
</dbReference>
<feature type="binding site" evidence="10">
    <location>
        <position position="249"/>
    </location>
    <ligand>
        <name>ATP</name>
        <dbReference type="ChEBI" id="CHEBI:30616"/>
    </ligand>
</feature>
<comment type="catalytic activity">
    <reaction evidence="10">
        <text>tRNA(Glu) + L-glutamate + ATP = L-glutamyl-tRNA(Glu) + AMP + diphosphate</text>
        <dbReference type="Rhea" id="RHEA:23540"/>
        <dbReference type="Rhea" id="RHEA-COMP:9663"/>
        <dbReference type="Rhea" id="RHEA-COMP:9680"/>
        <dbReference type="ChEBI" id="CHEBI:29985"/>
        <dbReference type="ChEBI" id="CHEBI:30616"/>
        <dbReference type="ChEBI" id="CHEBI:33019"/>
        <dbReference type="ChEBI" id="CHEBI:78442"/>
        <dbReference type="ChEBI" id="CHEBI:78520"/>
        <dbReference type="ChEBI" id="CHEBI:456215"/>
        <dbReference type="EC" id="6.1.1.17"/>
    </reaction>
</comment>
<evidence type="ECO:0000256" key="3">
    <source>
        <dbReference type="ARBA" id="ARBA00011245"/>
    </source>
</evidence>
<dbReference type="PANTHER" id="PTHR43311:SF2">
    <property type="entry name" value="GLUTAMATE--TRNA LIGASE, MITOCHONDRIAL-RELATED"/>
    <property type="match status" value="1"/>
</dbReference>
<dbReference type="PROSITE" id="PS00178">
    <property type="entry name" value="AA_TRNA_LIGASE_I"/>
    <property type="match status" value="1"/>
</dbReference>
<protein>
    <recommendedName>
        <fullName evidence="10">Glutamate--tRNA ligase</fullName>
        <ecNumber evidence="10">6.1.1.17</ecNumber>
    </recommendedName>
    <alternativeName>
        <fullName evidence="10">Glutamyl-tRNA synthetase</fullName>
        <shortName evidence="10">GluRS</shortName>
    </alternativeName>
</protein>
<comment type="subunit">
    <text evidence="3 10">Monomer.</text>
</comment>
<dbReference type="SUPFAM" id="SSF48163">
    <property type="entry name" value="An anticodon-binding domain of class I aminoacyl-tRNA synthetases"/>
    <property type="match status" value="1"/>
</dbReference>
<evidence type="ECO:0000256" key="4">
    <source>
        <dbReference type="ARBA" id="ARBA00022490"/>
    </source>
</evidence>
<feature type="binding site" evidence="10">
    <location>
        <position position="111"/>
    </location>
    <ligand>
        <name>Zn(2+)</name>
        <dbReference type="ChEBI" id="CHEBI:29105"/>
    </ligand>
</feature>
<dbReference type="Gene3D" id="1.10.10.350">
    <property type="match status" value="1"/>
</dbReference>
<keyword evidence="4 10" id="KW-0963">Cytoplasm</keyword>
<dbReference type="Gene3D" id="1.10.8.70">
    <property type="entry name" value="Glutamate-tRNA synthetase, class I, anticodon-binding domain 1"/>
    <property type="match status" value="1"/>
</dbReference>
<keyword evidence="10" id="KW-0862">Zinc</keyword>
<dbReference type="Pfam" id="PF00749">
    <property type="entry name" value="tRNA-synt_1c"/>
    <property type="match status" value="1"/>
</dbReference>
<feature type="short sequence motif" description="'HIGH' region" evidence="10">
    <location>
        <begin position="12"/>
        <end position="22"/>
    </location>
</feature>
<evidence type="ECO:0000259" key="12">
    <source>
        <dbReference type="Pfam" id="PF19269"/>
    </source>
</evidence>
<dbReference type="HAMAP" id="MF_00022">
    <property type="entry name" value="Glu_tRNA_synth_type1"/>
    <property type="match status" value="1"/>
</dbReference>
<dbReference type="InterPro" id="IPR004527">
    <property type="entry name" value="Glu-tRNA-ligase_bac/mito"/>
</dbReference>
<comment type="similarity">
    <text evidence="2 10">Belongs to the class-I aminoacyl-tRNA synthetase family. Glutamate--tRNA ligase type 1 subfamily.</text>
</comment>
<dbReference type="SUPFAM" id="SSF52374">
    <property type="entry name" value="Nucleotidylyl transferase"/>
    <property type="match status" value="1"/>
</dbReference>
<evidence type="ECO:0000256" key="2">
    <source>
        <dbReference type="ARBA" id="ARBA00007894"/>
    </source>
</evidence>
<evidence type="ECO:0000256" key="9">
    <source>
        <dbReference type="ARBA" id="ARBA00023146"/>
    </source>
</evidence>
<dbReference type="InterPro" id="IPR000924">
    <property type="entry name" value="Glu/Gln-tRNA-synth"/>
</dbReference>
<dbReference type="GO" id="GO:0008270">
    <property type="term" value="F:zinc ion binding"/>
    <property type="evidence" value="ECO:0007669"/>
    <property type="project" value="UniProtKB-UniRule"/>
</dbReference>
<evidence type="ECO:0000256" key="5">
    <source>
        <dbReference type="ARBA" id="ARBA00022598"/>
    </source>
</evidence>
<feature type="domain" description="Aminoacyl-tRNA synthetase class I anticodon-binding" evidence="12">
    <location>
        <begin position="328"/>
        <end position="468"/>
    </location>
</feature>
<dbReference type="InterPro" id="IPR033910">
    <property type="entry name" value="GluRS_core"/>
</dbReference>
<feature type="domain" description="Glutamyl/glutaminyl-tRNA synthetase class Ib catalytic" evidence="11">
    <location>
        <begin position="7"/>
        <end position="314"/>
    </location>
</feature>
<dbReference type="NCBIfam" id="TIGR00464">
    <property type="entry name" value="gltX_bact"/>
    <property type="match status" value="1"/>
</dbReference>
<dbReference type="CDD" id="cd00808">
    <property type="entry name" value="GluRS_core"/>
    <property type="match status" value="1"/>
</dbReference>
<dbReference type="PANTHER" id="PTHR43311">
    <property type="entry name" value="GLUTAMATE--TRNA LIGASE"/>
    <property type="match status" value="1"/>
</dbReference>
<name>A0A7I9VP26_9BACT</name>
<dbReference type="EC" id="6.1.1.17" evidence="10"/>
<dbReference type="GO" id="GO:0000049">
    <property type="term" value="F:tRNA binding"/>
    <property type="evidence" value="ECO:0007669"/>
    <property type="project" value="InterPro"/>
</dbReference>
<dbReference type="EMBL" id="BJTG01000006">
    <property type="protein sequence ID" value="GEJ57869.1"/>
    <property type="molecule type" value="Genomic_DNA"/>
</dbReference>
<evidence type="ECO:0000256" key="7">
    <source>
        <dbReference type="ARBA" id="ARBA00022840"/>
    </source>
</evidence>
<keyword evidence="14" id="KW-1185">Reference proteome</keyword>
<dbReference type="PRINTS" id="PR00987">
    <property type="entry name" value="TRNASYNTHGLU"/>
</dbReference>
<accession>A0A7I9VP26</accession>
<keyword evidence="5 10" id="KW-0436">Ligase</keyword>
<dbReference type="InterPro" id="IPR049940">
    <property type="entry name" value="GluQ/Sye"/>
</dbReference>
<dbReference type="InterPro" id="IPR008925">
    <property type="entry name" value="aa_tRNA-synth_I_cd-bd_sf"/>
</dbReference>
<dbReference type="AlphaFoldDB" id="A0A7I9VP26"/>
<evidence type="ECO:0000256" key="10">
    <source>
        <dbReference type="HAMAP-Rule" id="MF_00022"/>
    </source>
</evidence>
<feature type="short sequence motif" description="'KMSKS' region" evidence="10">
    <location>
        <begin position="246"/>
        <end position="250"/>
    </location>
</feature>
<evidence type="ECO:0000313" key="13">
    <source>
        <dbReference type="EMBL" id="GEJ57869.1"/>
    </source>
</evidence>
<comment type="cofactor">
    <cofactor evidence="10">
        <name>Zn(2+)</name>
        <dbReference type="ChEBI" id="CHEBI:29105"/>
    </cofactor>
    <text evidence="10">Binds 1 zinc ion per subunit.</text>
</comment>
<dbReference type="GO" id="GO:0005829">
    <property type="term" value="C:cytosol"/>
    <property type="evidence" value="ECO:0007669"/>
    <property type="project" value="TreeGrafter"/>
</dbReference>
<keyword evidence="7 10" id="KW-0067">ATP-binding</keyword>
<dbReference type="InterPro" id="IPR020058">
    <property type="entry name" value="Glu/Gln-tRNA-synth_Ib_cat-dom"/>
</dbReference>
<dbReference type="Gene3D" id="3.40.50.620">
    <property type="entry name" value="HUPs"/>
    <property type="match status" value="1"/>
</dbReference>
<feature type="binding site" evidence="10">
    <location>
        <position position="136"/>
    </location>
    <ligand>
        <name>Zn(2+)</name>
        <dbReference type="ChEBI" id="CHEBI:29105"/>
    </ligand>
</feature>
<organism evidence="13 14">
    <name type="scientific">Anaeromyxobacter diazotrophicus</name>
    <dbReference type="NCBI Taxonomy" id="2590199"/>
    <lineage>
        <taxon>Bacteria</taxon>
        <taxon>Pseudomonadati</taxon>
        <taxon>Myxococcota</taxon>
        <taxon>Myxococcia</taxon>
        <taxon>Myxococcales</taxon>
        <taxon>Cystobacterineae</taxon>
        <taxon>Anaeromyxobacteraceae</taxon>
        <taxon>Anaeromyxobacter</taxon>
    </lineage>
</organism>
<sequence>MSTDKPRVRFAPSPTGYLHIGGARTALFNWLWARRTGGTFVLRIEDTDRERSTQQAVDAILDGLRWLGLDWDEGPEVGGPYAPYSQTERLAVYQRYAEKLIAERKAFACYCTREELDAGRKRAEAEKRQFKYPGTCREKPYDPSRPHVIRFRMPETGATTYHDLVKGPITTPHDTLQDEVILRGDGVPLYNFGALVDDIEMKISLVARGDDHVNNTARQILMYEALGVPVPVFAHLPMILGADKTRLSKRHGATSVTAYRDMGYLPHAVVNYLARLGWSHGDQEIFTLDELVQHFDFKDVGATAGVFNPEKMTWVNHEWMRKLPRDEVARRAVPYFRAAGLPAEDGEKLRHVADVARERAKTFGEMVQQFRYFYAPIQLDPKAKDKFLTPDARPTLQAIRDGVAGLPALETAALEKLFQDTAAARGLSVGKVAQPVRVALTGGTASPGIYDVVQILGRDETLARLDAAAKVIG</sequence>
<gene>
    <name evidence="10 13" type="primary">gltX</name>
    <name evidence="13" type="ORF">AMYX_26100</name>
</gene>
<comment type="function">
    <text evidence="10">Catalyzes the attachment of glutamate to tRNA(Glu) in a two-step reaction: glutamate is first activated by ATP to form Glu-AMP and then transferred to the acceptor end of tRNA(Glu).</text>
</comment>
<keyword evidence="8 10" id="KW-0648">Protein biosynthesis</keyword>
<comment type="caution">
    <text evidence="13">The sequence shown here is derived from an EMBL/GenBank/DDBJ whole genome shotgun (WGS) entry which is preliminary data.</text>
</comment>